<dbReference type="PANTHER" id="PTHR36837">
    <property type="entry name" value="POLY(3-HYDROXYALKANOATE) POLYMERASE SUBUNIT PHAC"/>
    <property type="match status" value="1"/>
</dbReference>
<sequence>MSQPSNVFEWWQSYANDAWQRTVLYHDVMRRRGNQYYSHLAEETPHVLSMPFERVMSGLDLPRPVNYSLIRILPHDGMVIDPRKRPFVVVDPRAGHGPGIGGFKAESEIGVAMSAGHPCYFIGFLPDPVEGQTVYDVIHAEAAFLERVIALHPDIKEKPVVIGNCQAGWQVLMTAALRPELFGPIIVAGTPLSYWAGWRGRNPMRYSGGLLGGSWLTALASDLGAGKFDGAWLVQNFESLNPANTLWSKQYHLYSNVDTEPERYLGFEKYWGGYVFLTAQEIQFIVDELFIGNRLSTAELVSYDGIRVDLRNIRSPIVVFCSEGDNITPPPQALGWITDLYQSDEDVLAHDQTIVYAIHDSIGHLGIFVSGSVALKEHNEFATNIDLIDVLPAGVFQAEVREKTVETLNAELAYGDYVLSLERRKLEDIGAVVETNLEDDWRFAAVRNLSDIHLGLYRHHVQPWIRAWATPPMAEALSRAHPLRLAYESMSDRNPWYRGLEAYADKIREHRAPVRADNPFLAWQDLMSQAMESMFNTYRDSRDYFVEQTFMQIFGSTMTQAFVGRGASRSTAPRSYPGASPEQRRLNEKRFEKMQERVDNGGLLAAVLRFLMYAGKNIGSIDERTFNLARRLWCDEDAHEFFCLCEGMDVHSDDAPSLTHGISLDVFKDAVREQAFIMLWDEDAAINAIPLLLEASSAQAIKAALALAKKLISVNHELSADGEARLKRVMAIFEEAEAKTSAQ</sequence>
<evidence type="ECO:0000313" key="1">
    <source>
        <dbReference type="EMBL" id="MCX5565829.1"/>
    </source>
</evidence>
<dbReference type="PANTHER" id="PTHR36837:SF2">
    <property type="entry name" value="POLY(3-HYDROXYALKANOATE) POLYMERASE SUBUNIT PHAC"/>
    <property type="match status" value="1"/>
</dbReference>
<dbReference type="InterPro" id="IPR029058">
    <property type="entry name" value="AB_hydrolase_fold"/>
</dbReference>
<comment type="caution">
    <text evidence="1">The sequence shown here is derived from an EMBL/GenBank/DDBJ whole genome shotgun (WGS) entry which is preliminary data.</text>
</comment>
<dbReference type="EMBL" id="JAPKNB010000007">
    <property type="protein sequence ID" value="MCX5565829.1"/>
    <property type="molecule type" value="Genomic_DNA"/>
</dbReference>
<dbReference type="Gene3D" id="3.40.50.1820">
    <property type="entry name" value="alpha/beta hydrolase"/>
    <property type="match status" value="1"/>
</dbReference>
<protein>
    <submittedName>
        <fullName evidence="1">DUF3141 domain-containing protein</fullName>
    </submittedName>
</protein>
<organism evidence="1 2">
    <name type="scientific">Alcaligenes phenolicus</name>
    <dbReference type="NCBI Taxonomy" id="232846"/>
    <lineage>
        <taxon>Bacteria</taxon>
        <taxon>Pseudomonadati</taxon>
        <taxon>Pseudomonadota</taxon>
        <taxon>Betaproteobacteria</taxon>
        <taxon>Burkholderiales</taxon>
        <taxon>Alcaligenaceae</taxon>
        <taxon>Alcaligenes</taxon>
    </lineage>
</organism>
<gene>
    <name evidence="1" type="ORF">OSH02_10685</name>
</gene>
<dbReference type="SUPFAM" id="SSF53474">
    <property type="entry name" value="alpha/beta-Hydrolases"/>
    <property type="match status" value="1"/>
</dbReference>
<evidence type="ECO:0000313" key="2">
    <source>
        <dbReference type="Proteomes" id="UP001208074"/>
    </source>
</evidence>
<dbReference type="InterPro" id="IPR051321">
    <property type="entry name" value="PHA/PHB_synthase"/>
</dbReference>
<proteinExistence type="predicted"/>
<dbReference type="AlphaFoldDB" id="A0AAW5VNV2"/>
<dbReference type="Pfam" id="PF11339">
    <property type="entry name" value="DUF3141"/>
    <property type="match status" value="1"/>
</dbReference>
<dbReference type="Proteomes" id="UP001208074">
    <property type="component" value="Unassembled WGS sequence"/>
</dbReference>
<accession>A0AAW5VNV2</accession>
<dbReference type="InterPro" id="IPR024501">
    <property type="entry name" value="DUF3141"/>
</dbReference>
<name>A0AAW5VNV2_9BURK</name>
<reference evidence="1" key="1">
    <citation type="submission" date="2022-11" db="EMBL/GenBank/DDBJ databases">
        <title>Biodiversity and phylogenetic relationships of bacteria.</title>
        <authorList>
            <person name="Machado R.A.R."/>
            <person name="Bhat A."/>
            <person name="Loulou A."/>
            <person name="Kallel S."/>
        </authorList>
    </citation>
    <scope>NUCLEOTIDE SEQUENCE</scope>
    <source>
        <strain evidence="1">DSM 16503</strain>
    </source>
</reference>